<feature type="transmembrane region" description="Helical" evidence="8">
    <location>
        <begin position="78"/>
        <end position="97"/>
    </location>
</feature>
<sequence>MTIALRRPAATFPAAWRTHLAALALAALAILLLFRRDVADLATLWWTSTTYGHCLFILPVVAWLVWTRRGELALLTPAAWWPGLALVAAGGAGWLVGEAAGVAAARHFGLVIALQGAVVTILGPHVARALLFPLAFAFFAVPFGEWLEPPLQDVTAALVMPLLHLMGVPAAVDGVLIHAGPYYFEVAEACSGSKFVLSMLAFAVLVANTCFRSWRRRAVFLGVSLIVPVLANGVRAFGTIYAAQLVGLEAATGFDHIVYGWLFFALVMAAVMAGGWRWFDRAPDDSAFDPDALPAPKRHRATLGAMTMLAVATVALFPAWSAAIGGREQPLPAQIHLPDVPGWTRSPLSTRAPWEPFYPTADHRLIGRYVDRQGQAVDLAIAVFANQHEGKELISYGTGVLREADRWVRVADLRAIDGGAATRITATGTSGMPVERVVATWYRAGGIVTARPAFVKLATLKARLLGGEPGAVALHLSAEKQPGRDSAAAIARFRAALGPLDQVTAKAMR</sequence>
<keyword evidence="6 8" id="KW-1133">Transmembrane helix</keyword>
<comment type="caution">
    <text evidence="10">The sequence shown here is derived from an EMBL/GenBank/DDBJ whole genome shotgun (WGS) entry which is preliminary data.</text>
</comment>
<dbReference type="NCBIfam" id="TIGR02914">
    <property type="entry name" value="EpsI_fam"/>
    <property type="match status" value="1"/>
</dbReference>
<evidence type="ECO:0000259" key="9">
    <source>
        <dbReference type="Pfam" id="PF11984"/>
    </source>
</evidence>
<evidence type="ECO:0000256" key="5">
    <source>
        <dbReference type="ARBA" id="ARBA00022801"/>
    </source>
</evidence>
<evidence type="ECO:0000256" key="2">
    <source>
        <dbReference type="ARBA" id="ARBA00022475"/>
    </source>
</evidence>
<protein>
    <submittedName>
        <fullName evidence="10">Transmembrane exosortase</fullName>
    </submittedName>
</protein>
<dbReference type="Pfam" id="PF09721">
    <property type="entry name" value="Exosortase_EpsH"/>
    <property type="match status" value="1"/>
</dbReference>
<evidence type="ECO:0000313" key="11">
    <source>
        <dbReference type="Proteomes" id="UP000188729"/>
    </source>
</evidence>
<gene>
    <name evidence="10" type="ORF">SPHI_24980</name>
</gene>
<dbReference type="Proteomes" id="UP000188729">
    <property type="component" value="Unassembled WGS sequence"/>
</dbReference>
<evidence type="ECO:0000256" key="4">
    <source>
        <dbReference type="ARBA" id="ARBA00022692"/>
    </source>
</evidence>
<dbReference type="InterPro" id="IPR013426">
    <property type="entry name" value="EpsH-like"/>
</dbReference>
<feature type="transmembrane region" description="Helical" evidence="8">
    <location>
        <begin position="104"/>
        <end position="123"/>
    </location>
</feature>
<evidence type="ECO:0000256" key="3">
    <source>
        <dbReference type="ARBA" id="ARBA00022670"/>
    </source>
</evidence>
<dbReference type="InterPro" id="IPR026392">
    <property type="entry name" value="Exo/Archaeosortase_dom"/>
</dbReference>
<feature type="transmembrane region" description="Helical" evidence="8">
    <location>
        <begin position="14"/>
        <end position="34"/>
    </location>
</feature>
<keyword evidence="2" id="KW-1003">Cell membrane</keyword>
<organism evidence="10 11">
    <name type="scientific">Sphingomonas jeddahensis</name>
    <dbReference type="NCBI Taxonomy" id="1915074"/>
    <lineage>
        <taxon>Bacteria</taxon>
        <taxon>Pseudomonadati</taxon>
        <taxon>Pseudomonadota</taxon>
        <taxon>Alphaproteobacteria</taxon>
        <taxon>Sphingomonadales</taxon>
        <taxon>Sphingomonadaceae</taxon>
        <taxon>Sphingomonas</taxon>
    </lineage>
</organism>
<evidence type="ECO:0000256" key="8">
    <source>
        <dbReference type="SAM" id="Phobius"/>
    </source>
</evidence>
<keyword evidence="3" id="KW-0645">Protease</keyword>
<dbReference type="EMBL" id="MPSB01000013">
    <property type="protein sequence ID" value="ONF95235.1"/>
    <property type="molecule type" value="Genomic_DNA"/>
</dbReference>
<feature type="transmembrane region" description="Helical" evidence="8">
    <location>
        <begin position="41"/>
        <end position="66"/>
    </location>
</feature>
<feature type="transmembrane region" description="Helical" evidence="8">
    <location>
        <begin position="218"/>
        <end position="238"/>
    </location>
</feature>
<feature type="transmembrane region" description="Helical" evidence="8">
    <location>
        <begin position="258"/>
        <end position="279"/>
    </location>
</feature>
<proteinExistence type="predicted"/>
<evidence type="ECO:0000256" key="6">
    <source>
        <dbReference type="ARBA" id="ARBA00022989"/>
    </source>
</evidence>
<comment type="subcellular location">
    <subcellularLocation>
        <location evidence="1">Cell membrane</location>
        <topology evidence="1">Multi-pass membrane protein</topology>
    </subcellularLocation>
</comment>
<name>A0A1V2ERY2_9SPHN</name>
<keyword evidence="7 8" id="KW-0472">Membrane</keyword>
<dbReference type="GO" id="GO:0006508">
    <property type="term" value="P:proteolysis"/>
    <property type="evidence" value="ECO:0007669"/>
    <property type="project" value="UniProtKB-KW"/>
</dbReference>
<dbReference type="NCBIfam" id="TIGR04178">
    <property type="entry name" value="exo_archaeo"/>
    <property type="match status" value="1"/>
</dbReference>
<feature type="domain" description="Methanolan biosynthesis EpsI" evidence="9">
    <location>
        <begin position="309"/>
        <end position="499"/>
    </location>
</feature>
<dbReference type="InterPro" id="IPR014263">
    <property type="entry name" value="Methanolan_biosynth_EpsI"/>
</dbReference>
<dbReference type="GO" id="GO:0005886">
    <property type="term" value="C:plasma membrane"/>
    <property type="evidence" value="ECO:0007669"/>
    <property type="project" value="UniProtKB-SubCell"/>
</dbReference>
<keyword evidence="11" id="KW-1185">Reference proteome</keyword>
<keyword evidence="5" id="KW-0378">Hydrolase</keyword>
<dbReference type="Pfam" id="PF11984">
    <property type="entry name" value="DUF3485"/>
    <property type="match status" value="1"/>
</dbReference>
<reference evidence="10 11" key="1">
    <citation type="submission" date="2016-11" db="EMBL/GenBank/DDBJ databases">
        <title>Genome sequence of Sphingomonas jeddahensis G39.</title>
        <authorList>
            <person name="Poehlein A."/>
            <person name="Wuebbeler J.H."/>
            <person name="Steinbuechel A."/>
            <person name="Daniel R."/>
        </authorList>
    </citation>
    <scope>NUCLEOTIDE SEQUENCE [LARGE SCALE GENOMIC DNA]</scope>
    <source>
        <strain evidence="10 11">G39</strain>
    </source>
</reference>
<feature type="transmembrane region" description="Helical" evidence="8">
    <location>
        <begin position="300"/>
        <end position="320"/>
    </location>
</feature>
<dbReference type="RefSeq" id="WP_076745276.1">
    <property type="nucleotide sequence ID" value="NZ_MPSB01000013.1"/>
</dbReference>
<evidence type="ECO:0000313" key="10">
    <source>
        <dbReference type="EMBL" id="ONF95235.1"/>
    </source>
</evidence>
<dbReference type="OrthoDB" id="9797363at2"/>
<dbReference type="NCBIfam" id="TIGR02602">
    <property type="entry name" value="8TM_EpsH"/>
    <property type="match status" value="1"/>
</dbReference>
<evidence type="ECO:0000256" key="7">
    <source>
        <dbReference type="ARBA" id="ARBA00023136"/>
    </source>
</evidence>
<dbReference type="InterPro" id="IPR019127">
    <property type="entry name" value="Exosortase"/>
</dbReference>
<dbReference type="AlphaFoldDB" id="A0A1V2ERY2"/>
<dbReference type="InterPro" id="IPR017540">
    <property type="entry name" value="Exosortase-1"/>
</dbReference>
<accession>A0A1V2ERY2</accession>
<evidence type="ECO:0000256" key="1">
    <source>
        <dbReference type="ARBA" id="ARBA00004651"/>
    </source>
</evidence>
<feature type="transmembrane region" description="Helical" evidence="8">
    <location>
        <begin position="192"/>
        <end position="211"/>
    </location>
</feature>
<dbReference type="STRING" id="1915074.SPHI_24980"/>
<keyword evidence="4 8" id="KW-0812">Transmembrane</keyword>
<dbReference type="GO" id="GO:0008233">
    <property type="term" value="F:peptidase activity"/>
    <property type="evidence" value="ECO:0007669"/>
    <property type="project" value="UniProtKB-KW"/>
</dbReference>
<dbReference type="NCBIfam" id="TIGR03109">
    <property type="entry name" value="exosort_XrtA"/>
    <property type="match status" value="1"/>
</dbReference>